<dbReference type="InterPro" id="IPR015943">
    <property type="entry name" value="WD40/YVTN_repeat-like_dom_sf"/>
</dbReference>
<dbReference type="PANTHER" id="PTHR34512:SF30">
    <property type="entry name" value="OUTER MEMBRANE PROTEIN ASSEMBLY FACTOR BAMB"/>
    <property type="match status" value="1"/>
</dbReference>
<dbReference type="Gene3D" id="2.130.10.10">
    <property type="entry name" value="YVTN repeat-like/Quinoprotein amine dehydrogenase"/>
    <property type="match status" value="1"/>
</dbReference>
<dbReference type="InterPro" id="IPR018391">
    <property type="entry name" value="PQQ_b-propeller_rpt"/>
</dbReference>
<gene>
    <name evidence="2" type="ORF">MTBPR1_70192</name>
</gene>
<reference evidence="2 3" key="1">
    <citation type="submission" date="2016-07" db="EMBL/GenBank/DDBJ databases">
        <authorList>
            <person name="Lefevre C.T."/>
        </authorList>
    </citation>
    <scope>NUCLEOTIDE SEQUENCE [LARGE SCALE GENOMIC DNA]</scope>
    <source>
        <strain evidence="2">PR1</strain>
    </source>
</reference>
<proteinExistence type="predicted"/>
<organism evidence="2 3">
    <name type="scientific">Candidatus Terasakiella magnetica</name>
    <dbReference type="NCBI Taxonomy" id="1867952"/>
    <lineage>
        <taxon>Bacteria</taxon>
        <taxon>Pseudomonadati</taxon>
        <taxon>Pseudomonadota</taxon>
        <taxon>Alphaproteobacteria</taxon>
        <taxon>Rhodospirillales</taxon>
        <taxon>Terasakiellaceae</taxon>
        <taxon>Terasakiella</taxon>
    </lineage>
</organism>
<keyword evidence="3" id="KW-1185">Reference proteome</keyword>
<name>A0A1C3RKS0_9PROT</name>
<evidence type="ECO:0000313" key="2">
    <source>
        <dbReference type="EMBL" id="SCA57920.1"/>
    </source>
</evidence>
<dbReference type="STRING" id="1867952.MTBPR1_70192"/>
<dbReference type="SMART" id="SM00564">
    <property type="entry name" value="PQQ"/>
    <property type="match status" value="6"/>
</dbReference>
<dbReference type="Proteomes" id="UP000231658">
    <property type="component" value="Unassembled WGS sequence"/>
</dbReference>
<dbReference type="Pfam" id="PF13360">
    <property type="entry name" value="PQQ_2"/>
    <property type="match status" value="1"/>
</dbReference>
<evidence type="ECO:0000259" key="1">
    <source>
        <dbReference type="Pfam" id="PF13360"/>
    </source>
</evidence>
<dbReference type="InterPro" id="IPR002372">
    <property type="entry name" value="PQQ_rpt_dom"/>
</dbReference>
<dbReference type="AlphaFoldDB" id="A0A1C3RKS0"/>
<dbReference type="PANTHER" id="PTHR34512">
    <property type="entry name" value="CELL SURFACE PROTEIN"/>
    <property type="match status" value="1"/>
</dbReference>
<sequence>MMNFMKQTETQKMIRRLFMAGLCVVSLNGCSDMWFGEIEAPPLPGERISVLLHERNIKPDPELENEAILLPPPATNLSWPQAGGFASHAMHHIAVAPNIAKAWRTSVGSASDDSERIVAQPVVAAGKIFTVDSENLVSAFNAETGEKIWELELTPEHEDDGHITGGLAYDNGRLYVATGFALLFGIDANSGQTLWVTKTDAPMRAAPTGRGNRVFVINLNNELIAYDGRTGEKLWNHKGISETASILGGASPAVDQGVVVAAFSSGDIVALKVENGQAIWTESLSGARRVDAISALTAIRGRPIIDRGRVYAISNSGSFTSIDLKTGRRYWSKEISSQETPWIAGDYLFVVTPNAELLCVNRMDGRIHWVTTLPRWEDPEERKGNLTWSTPILVSDRLIVAGSNEEAYSFSPYTGEILGRVEMPDKIIVPPLAANGSLFFLSDGADLVAYR</sequence>
<feature type="domain" description="Pyrrolo-quinoline quinone repeat" evidence="1">
    <location>
        <begin position="134"/>
        <end position="370"/>
    </location>
</feature>
<dbReference type="SUPFAM" id="SSF50998">
    <property type="entry name" value="Quinoprotein alcohol dehydrogenase-like"/>
    <property type="match status" value="1"/>
</dbReference>
<protein>
    <submittedName>
        <fullName evidence="2">Quinoprotein</fullName>
    </submittedName>
</protein>
<dbReference type="EMBL" id="FLYE01000046">
    <property type="protein sequence ID" value="SCA57920.1"/>
    <property type="molecule type" value="Genomic_DNA"/>
</dbReference>
<accession>A0A1C3RKS0</accession>
<evidence type="ECO:0000313" key="3">
    <source>
        <dbReference type="Proteomes" id="UP000231658"/>
    </source>
</evidence>
<dbReference type="InterPro" id="IPR011047">
    <property type="entry name" value="Quinoprotein_ADH-like_sf"/>
</dbReference>